<evidence type="ECO:0000313" key="1">
    <source>
        <dbReference type="EMBL" id="OAZ69015.1"/>
    </source>
</evidence>
<accession>A0A1A0D1S8</accession>
<dbReference type="EMBL" id="LYUD01000124">
    <property type="protein sequence ID" value="OAZ69015.1"/>
    <property type="molecule type" value="Genomic_DNA"/>
</dbReference>
<evidence type="ECO:0008006" key="3">
    <source>
        <dbReference type="Google" id="ProtNLM"/>
    </source>
</evidence>
<proteinExistence type="predicted"/>
<protein>
    <recommendedName>
        <fullName evidence="3">Phage associated protein</fullName>
    </recommendedName>
</protein>
<name>A0A1A0D1S8_ACEPA</name>
<dbReference type="eggNOG" id="ENOG5033AWF">
    <property type="taxonomic scope" value="Bacteria"/>
</dbReference>
<dbReference type="Proteomes" id="UP000093796">
    <property type="component" value="Unassembled WGS sequence"/>
</dbReference>
<gene>
    <name evidence="1" type="ORF">SRCM100623_02321</name>
</gene>
<dbReference type="AlphaFoldDB" id="A0A1A0D1S8"/>
<sequence length="214" mass="22527">MHTLSLDGPSTVVPLALLADLKAELGITDGTTDTMLAGKLMDASSMVLDYIGSPLLSGEWTEEFVIEGGDLLKEIVLSVRPLVSISSISRNGQAWTSDQLEDLVLDKRAGILSHPTPTRRRWQHGVYNAVYTAGYAPPQVAQDGTVTKGTLPQTISRATVLAAAAMVQGAGRDPNLKSESVQGVGSTSWNIASGTGGLPQQVADMLASYRGAHL</sequence>
<dbReference type="PATRIC" id="fig|438.15.peg.2564"/>
<reference evidence="1 2" key="1">
    <citation type="submission" date="2016-05" db="EMBL/GenBank/DDBJ databases">
        <title>Genome sequencing of Acetobacter pasteurianus strain SRCM100623.</title>
        <authorList>
            <person name="Song Y.R."/>
        </authorList>
    </citation>
    <scope>NUCLEOTIDE SEQUENCE [LARGE SCALE GENOMIC DNA]</scope>
    <source>
        <strain evidence="1 2">SRCM100623</strain>
    </source>
</reference>
<evidence type="ECO:0000313" key="2">
    <source>
        <dbReference type="Proteomes" id="UP000093796"/>
    </source>
</evidence>
<dbReference type="OrthoDB" id="7258959at2"/>
<organism evidence="1 2">
    <name type="scientific">Acetobacter pasteurianus</name>
    <name type="common">Acetobacter turbidans</name>
    <dbReference type="NCBI Taxonomy" id="438"/>
    <lineage>
        <taxon>Bacteria</taxon>
        <taxon>Pseudomonadati</taxon>
        <taxon>Pseudomonadota</taxon>
        <taxon>Alphaproteobacteria</taxon>
        <taxon>Acetobacterales</taxon>
        <taxon>Acetobacteraceae</taxon>
        <taxon>Acetobacter</taxon>
    </lineage>
</organism>
<comment type="caution">
    <text evidence="1">The sequence shown here is derived from an EMBL/GenBank/DDBJ whole genome shotgun (WGS) entry which is preliminary data.</text>
</comment>
<dbReference type="RefSeq" id="WP_064776329.1">
    <property type="nucleotide sequence ID" value="NZ_LYUD01000124.1"/>
</dbReference>